<keyword evidence="2" id="KW-1185">Reference proteome</keyword>
<dbReference type="InterPro" id="IPR011009">
    <property type="entry name" value="Kinase-like_dom_sf"/>
</dbReference>
<dbReference type="RefSeq" id="XP_007748822.1">
    <property type="nucleotide sequence ID" value="XM_007750632.1"/>
</dbReference>
<feature type="non-terminal residue" evidence="1">
    <location>
        <position position="155"/>
    </location>
</feature>
<dbReference type="EMBL" id="AMGX01000018">
    <property type="protein sequence ID" value="EXJ66859.1"/>
    <property type="molecule type" value="Genomic_DNA"/>
</dbReference>
<evidence type="ECO:0008006" key="3">
    <source>
        <dbReference type="Google" id="ProtNLM"/>
    </source>
</evidence>
<dbReference type="PANTHER" id="PTHR36091:SF2">
    <property type="entry name" value="AMINOGLYCOSIDE PHOSPHOTRANSFERASE DOMAIN-CONTAINING PROTEIN"/>
    <property type="match status" value="1"/>
</dbReference>
<comment type="caution">
    <text evidence="1">The sequence shown here is derived from an EMBL/GenBank/DDBJ whole genome shotgun (WGS) entry which is preliminary data.</text>
</comment>
<dbReference type="SUPFAM" id="SSF56112">
    <property type="entry name" value="Protein kinase-like (PK-like)"/>
    <property type="match status" value="1"/>
</dbReference>
<protein>
    <recommendedName>
        <fullName evidence="3">Aminoglycoside phosphotransferase domain-containing protein</fullName>
    </recommendedName>
</protein>
<name>W9X8V3_9EURO</name>
<feature type="non-terminal residue" evidence="1">
    <location>
        <position position="1"/>
    </location>
</feature>
<dbReference type="AlphaFoldDB" id="W9X8V3"/>
<dbReference type="HOGENOM" id="CLU_019189_7_1_1"/>
<reference evidence="1 2" key="1">
    <citation type="submission" date="2013-03" db="EMBL/GenBank/DDBJ databases">
        <title>The Genome Sequence of Cladophialophora psammophila CBS 110553.</title>
        <authorList>
            <consortium name="The Broad Institute Genomics Platform"/>
            <person name="Cuomo C."/>
            <person name="de Hoog S."/>
            <person name="Gorbushina A."/>
            <person name="Walker B."/>
            <person name="Young S.K."/>
            <person name="Zeng Q."/>
            <person name="Gargeya S."/>
            <person name="Fitzgerald M."/>
            <person name="Haas B."/>
            <person name="Abouelleil A."/>
            <person name="Allen A.W."/>
            <person name="Alvarado L."/>
            <person name="Arachchi H.M."/>
            <person name="Berlin A.M."/>
            <person name="Chapman S.B."/>
            <person name="Gainer-Dewar J."/>
            <person name="Goldberg J."/>
            <person name="Griggs A."/>
            <person name="Gujja S."/>
            <person name="Hansen M."/>
            <person name="Howarth C."/>
            <person name="Imamovic A."/>
            <person name="Ireland A."/>
            <person name="Larimer J."/>
            <person name="McCowan C."/>
            <person name="Murphy C."/>
            <person name="Pearson M."/>
            <person name="Poon T.W."/>
            <person name="Priest M."/>
            <person name="Roberts A."/>
            <person name="Saif S."/>
            <person name="Shea T."/>
            <person name="Sisk P."/>
            <person name="Sykes S."/>
            <person name="Wortman J."/>
            <person name="Nusbaum C."/>
            <person name="Birren B."/>
        </authorList>
    </citation>
    <scope>NUCLEOTIDE SEQUENCE [LARGE SCALE GENOMIC DNA]</scope>
    <source>
        <strain evidence="1 2">CBS 110553</strain>
    </source>
</reference>
<dbReference type="GO" id="GO:0005739">
    <property type="term" value="C:mitochondrion"/>
    <property type="evidence" value="ECO:0007669"/>
    <property type="project" value="TreeGrafter"/>
</dbReference>
<accession>W9X8V3</accession>
<dbReference type="GeneID" id="19194749"/>
<sequence length="155" mass="17731">TTSRCLWNEVRNQQEHTRRFDLKALDHVIIKAAGPTTSDTSFRFKKLADGGFNEVFLAVVDERRLIVKIPDPAIPPRLVRPSEVATLEFLLFEQELRVLKVLSWSDNSDNSVGCECIIMEEAQRRALSTVRERLGIDDKFSVVNEVLSMQKRFVA</sequence>
<dbReference type="Proteomes" id="UP000019471">
    <property type="component" value="Unassembled WGS sequence"/>
</dbReference>
<evidence type="ECO:0000313" key="2">
    <source>
        <dbReference type="Proteomes" id="UP000019471"/>
    </source>
</evidence>
<gene>
    <name evidence="1" type="ORF">A1O5_10054</name>
</gene>
<dbReference type="PANTHER" id="PTHR36091">
    <property type="entry name" value="ALTERED INHERITANCE OF MITOCHONDRIA PROTEIN 9, MITOCHONDRIAL"/>
    <property type="match status" value="1"/>
</dbReference>
<proteinExistence type="predicted"/>
<organism evidence="1 2">
    <name type="scientific">Cladophialophora psammophila CBS 110553</name>
    <dbReference type="NCBI Taxonomy" id="1182543"/>
    <lineage>
        <taxon>Eukaryota</taxon>
        <taxon>Fungi</taxon>
        <taxon>Dikarya</taxon>
        <taxon>Ascomycota</taxon>
        <taxon>Pezizomycotina</taxon>
        <taxon>Eurotiomycetes</taxon>
        <taxon>Chaetothyriomycetidae</taxon>
        <taxon>Chaetothyriales</taxon>
        <taxon>Herpotrichiellaceae</taxon>
        <taxon>Cladophialophora</taxon>
    </lineage>
</organism>
<dbReference type="InterPro" id="IPR051035">
    <property type="entry name" value="Mito_inheritance_9"/>
</dbReference>
<evidence type="ECO:0000313" key="1">
    <source>
        <dbReference type="EMBL" id="EXJ66859.1"/>
    </source>
</evidence>
<dbReference type="OrthoDB" id="2968323at2759"/>